<evidence type="ECO:0000256" key="1">
    <source>
        <dbReference type="SAM" id="MobiDB-lite"/>
    </source>
</evidence>
<feature type="compositionally biased region" description="Low complexity" evidence="1">
    <location>
        <begin position="246"/>
        <end position="257"/>
    </location>
</feature>
<protein>
    <recommendedName>
        <fullName evidence="4">SPOR domain-containing protein</fullName>
    </recommendedName>
</protein>
<reference evidence="2 3" key="1">
    <citation type="submission" date="2020-09" db="EMBL/GenBank/DDBJ databases">
        <title>Roseomonas.</title>
        <authorList>
            <person name="Zhu W."/>
        </authorList>
    </citation>
    <scope>NUCLEOTIDE SEQUENCE [LARGE SCALE GENOMIC DNA]</scope>
    <source>
        <strain evidence="2 3">573</strain>
    </source>
</reference>
<dbReference type="RefSeq" id="WP_207419159.1">
    <property type="nucleotide sequence ID" value="NZ_JACTNG010000011.1"/>
</dbReference>
<feature type="compositionally biased region" description="Pro residues" evidence="1">
    <location>
        <begin position="295"/>
        <end position="322"/>
    </location>
</feature>
<evidence type="ECO:0000313" key="3">
    <source>
        <dbReference type="Proteomes" id="UP001518989"/>
    </source>
</evidence>
<feature type="compositionally biased region" description="Pro residues" evidence="1">
    <location>
        <begin position="258"/>
        <end position="271"/>
    </location>
</feature>
<proteinExistence type="predicted"/>
<dbReference type="EMBL" id="JACTNG010000011">
    <property type="protein sequence ID" value="MBO1080990.1"/>
    <property type="molecule type" value="Genomic_DNA"/>
</dbReference>
<gene>
    <name evidence="2" type="ORF">IAI61_18260</name>
</gene>
<keyword evidence="3" id="KW-1185">Reference proteome</keyword>
<comment type="caution">
    <text evidence="2">The sequence shown here is derived from an EMBL/GenBank/DDBJ whole genome shotgun (WGS) entry which is preliminary data.</text>
</comment>
<organism evidence="2 3">
    <name type="scientific">Roseomonas haemaphysalidis</name>
    <dbReference type="NCBI Taxonomy" id="2768162"/>
    <lineage>
        <taxon>Bacteria</taxon>
        <taxon>Pseudomonadati</taxon>
        <taxon>Pseudomonadota</taxon>
        <taxon>Alphaproteobacteria</taxon>
        <taxon>Acetobacterales</taxon>
        <taxon>Roseomonadaceae</taxon>
        <taxon>Roseomonas</taxon>
    </lineage>
</organism>
<accession>A0ABS3KVL4</accession>
<feature type="compositionally biased region" description="Low complexity" evidence="1">
    <location>
        <begin position="282"/>
        <end position="294"/>
    </location>
</feature>
<feature type="region of interest" description="Disordered" evidence="1">
    <location>
        <begin position="210"/>
        <end position="323"/>
    </location>
</feature>
<dbReference type="Proteomes" id="UP001518989">
    <property type="component" value="Unassembled WGS sequence"/>
</dbReference>
<name>A0ABS3KVL4_9PROT</name>
<sequence>MDQRHDTPAAPDPAESFVSGGFEELGWQRLRLVPDPGAALPPVETRFAFAHPRHGVALVDLVPARAPEPVERLRRRLDADGEDAEQPGILHLVLTEEDVWRLSMVLDSALLAAPPAMPAEGWMDRVRRALLPAPAARPVPAAVAESRPAPLPVRSGAVLLPVPGSKAPASRVAAAAPRAAAGQWRAPLLTAFGLLAAGAAVLQWLGSPNAPAPAQSGTTPVAEAPPAAAPPPQAAARGAAPPPVAALPNAQADRLAALPPPPPPPAAPEPPATRDRPPPAAAVPEVPADQVAALPVPPPPPPPPARAPAPAAAPAPPPPPLPDARRVVAEAAQLGEAAPAAPRPGRLRIVAHYRLGGRGAAAALTERAVPDSNVELRQVGATPDVAVVRYFAPTDQGAAMQLASRLGGGWAVQDFTHYSPRPSAGTLEVWLPRSLAGG</sequence>
<evidence type="ECO:0000313" key="2">
    <source>
        <dbReference type="EMBL" id="MBO1080990.1"/>
    </source>
</evidence>
<evidence type="ECO:0008006" key="4">
    <source>
        <dbReference type="Google" id="ProtNLM"/>
    </source>
</evidence>